<protein>
    <submittedName>
        <fullName evidence="3">4-hydroxybenzoyl-CoA thioesterase family active site</fullName>
    </submittedName>
</protein>
<keyword evidence="4" id="KW-1185">Reference proteome</keyword>
<accession>A0A291P6X3</accession>
<dbReference type="OrthoDB" id="9799036at2"/>
<dbReference type="PANTHER" id="PTHR31793:SF24">
    <property type="entry name" value="LONG-CHAIN ACYL-COA THIOESTERASE FADM"/>
    <property type="match status" value="1"/>
</dbReference>
<evidence type="ECO:0000256" key="1">
    <source>
        <dbReference type="ARBA" id="ARBA00005953"/>
    </source>
</evidence>
<dbReference type="EMBL" id="CP021435">
    <property type="protein sequence ID" value="ATJ82601.1"/>
    <property type="molecule type" value="Genomic_DNA"/>
</dbReference>
<evidence type="ECO:0000313" key="4">
    <source>
        <dbReference type="Proteomes" id="UP000219993"/>
    </source>
</evidence>
<dbReference type="RefSeq" id="WP_097789027.1">
    <property type="nucleotide sequence ID" value="NZ_BAAADT010000026.1"/>
</dbReference>
<dbReference type="KEGG" id="hbe:BEI_1614"/>
<dbReference type="AlphaFoldDB" id="A0A291P6X3"/>
<proteinExistence type="inferred from homology"/>
<dbReference type="InterPro" id="IPR029069">
    <property type="entry name" value="HotDog_dom_sf"/>
</dbReference>
<sequence length="141" mass="16053">MDANATVVTPIRVRGYHLDGYGHVNNARYLEFLEEGRWDYFDRHPDLAEVVRRERLGFVVVNLNLDYRRPAVAGDDLEVVTSIAEIGTRRMRIRQRIRHAVSGRAVADADLTFLLMDFSTQRAVTIEGEVRDRLAALVVAS</sequence>
<dbReference type="CDD" id="cd00586">
    <property type="entry name" value="4HBT"/>
    <property type="match status" value="1"/>
</dbReference>
<organism evidence="3 4">
    <name type="scientific">Halomonas beimenensis</name>
    <dbReference type="NCBI Taxonomy" id="475662"/>
    <lineage>
        <taxon>Bacteria</taxon>
        <taxon>Pseudomonadati</taxon>
        <taxon>Pseudomonadota</taxon>
        <taxon>Gammaproteobacteria</taxon>
        <taxon>Oceanospirillales</taxon>
        <taxon>Halomonadaceae</taxon>
        <taxon>Halomonas</taxon>
    </lineage>
</organism>
<dbReference type="Pfam" id="PF13279">
    <property type="entry name" value="4HBT_2"/>
    <property type="match status" value="1"/>
</dbReference>
<dbReference type="NCBIfam" id="TIGR00051">
    <property type="entry name" value="YbgC/FadM family acyl-CoA thioesterase"/>
    <property type="match status" value="1"/>
</dbReference>
<reference evidence="3 4" key="1">
    <citation type="journal article" date="2017" name="Sci. Rep.">
        <title>Revealing the Saline Adaptation Strategies of the Halophilic Bacterium Halomonas beimenensis through High-throughput Omics and Transposon Mutagenesis Approaches.</title>
        <authorList>
            <person name="Chen Y.H."/>
            <person name="Lin S.S."/>
            <person name="Shyu Y.T."/>
        </authorList>
    </citation>
    <scope>NUCLEOTIDE SEQUENCE [LARGE SCALE GENOMIC DNA]</scope>
    <source>
        <strain evidence="3 4">NTU-111</strain>
    </source>
</reference>
<comment type="similarity">
    <text evidence="1">Belongs to the 4-hydroxybenzoyl-CoA thioesterase family.</text>
</comment>
<evidence type="ECO:0000313" key="3">
    <source>
        <dbReference type="EMBL" id="ATJ82601.1"/>
    </source>
</evidence>
<evidence type="ECO:0000256" key="2">
    <source>
        <dbReference type="ARBA" id="ARBA00022801"/>
    </source>
</evidence>
<keyword evidence="2" id="KW-0378">Hydrolase</keyword>
<name>A0A291P6X3_9GAMM</name>
<dbReference type="PANTHER" id="PTHR31793">
    <property type="entry name" value="4-HYDROXYBENZOYL-COA THIOESTERASE FAMILY MEMBER"/>
    <property type="match status" value="1"/>
</dbReference>
<gene>
    <name evidence="3" type="primary">tesC</name>
    <name evidence="3" type="ORF">BEI_1614</name>
</gene>
<dbReference type="InterPro" id="IPR050563">
    <property type="entry name" value="4-hydroxybenzoyl-CoA_TE"/>
</dbReference>
<dbReference type="PIRSF" id="PIRSF003230">
    <property type="entry name" value="YbgC"/>
    <property type="match status" value="1"/>
</dbReference>
<dbReference type="Gene3D" id="3.10.129.10">
    <property type="entry name" value="Hotdog Thioesterase"/>
    <property type="match status" value="1"/>
</dbReference>
<dbReference type="GO" id="GO:0047617">
    <property type="term" value="F:fatty acyl-CoA hydrolase activity"/>
    <property type="evidence" value="ECO:0007669"/>
    <property type="project" value="TreeGrafter"/>
</dbReference>
<dbReference type="Proteomes" id="UP000219993">
    <property type="component" value="Chromosome"/>
</dbReference>
<dbReference type="InterPro" id="IPR006684">
    <property type="entry name" value="YbgC/YbaW"/>
</dbReference>
<dbReference type="SUPFAM" id="SSF54637">
    <property type="entry name" value="Thioesterase/thiol ester dehydrase-isomerase"/>
    <property type="match status" value="1"/>
</dbReference>